<evidence type="ECO:0000313" key="3">
    <source>
        <dbReference type="Proteomes" id="UP000244962"/>
    </source>
</evidence>
<name>A0A2U1THB6_9MICO</name>
<dbReference type="SUPFAM" id="SSF55729">
    <property type="entry name" value="Acyl-CoA N-acyltransferases (Nat)"/>
    <property type="match status" value="2"/>
</dbReference>
<dbReference type="Gene3D" id="3.40.630.30">
    <property type="match status" value="1"/>
</dbReference>
<dbReference type="CDD" id="cd04301">
    <property type="entry name" value="NAT_SF"/>
    <property type="match status" value="1"/>
</dbReference>
<evidence type="ECO:0000259" key="1">
    <source>
        <dbReference type="PROSITE" id="PS51186"/>
    </source>
</evidence>
<dbReference type="InterPro" id="IPR016181">
    <property type="entry name" value="Acyl_CoA_acyltransferase"/>
</dbReference>
<proteinExistence type="predicted"/>
<dbReference type="AlphaFoldDB" id="A0A2U1THB6"/>
<reference evidence="3" key="1">
    <citation type="submission" date="2018-04" db="EMBL/GenBank/DDBJ databases">
        <authorList>
            <person name="Liu S."/>
            <person name="Wang Z."/>
            <person name="Li J."/>
        </authorList>
    </citation>
    <scope>NUCLEOTIDE SEQUENCE [LARGE SCALE GENOMIC DNA]</scope>
    <source>
        <strain evidence="3">622</strain>
    </source>
</reference>
<accession>A0A2U1THB6</accession>
<dbReference type="Pfam" id="PF00583">
    <property type="entry name" value="Acetyltransf_1"/>
    <property type="match status" value="1"/>
</dbReference>
<dbReference type="GO" id="GO:0016747">
    <property type="term" value="F:acyltransferase activity, transferring groups other than amino-acyl groups"/>
    <property type="evidence" value="ECO:0007669"/>
    <property type="project" value="InterPro"/>
</dbReference>
<feature type="domain" description="N-acetyltransferase" evidence="1">
    <location>
        <begin position="19"/>
        <end position="191"/>
    </location>
</feature>
<dbReference type="EMBL" id="QEFB01000001">
    <property type="protein sequence ID" value="PWC08289.1"/>
    <property type="molecule type" value="Genomic_DNA"/>
</dbReference>
<sequence length="362" mass="40298">MVTHPLIDEVSIDELTIPATLDSPDGRSFVEMVNLRNRVEEKTLGSNDLAQTPKEYLPGWHDRFAPKRLFLARLDGRIVGYGVYEWQPEEGATAAFLEIEVDPDFRRRGIGTALLRVLEALADSNGLRVLQPFSMHRPSESDDVVVPPTGFGAVDRDSPAARFAEVNGYRLEQVARVSRIDLPVDPEVIANNRRVAESHATGYRVVQWVGRCPEQWLADMARLHQRMSTDAPAAGLEFAEEQWDEARVANLDDRNEAAGRTNLTSAALDIASARLVGYTDIAIPEAEGKTAIQEDTLVLREHRGHRLGMLLKLANLEQLMRVSPETPAIITFNAEENRPMLSVNEAVGFIPVAYEASWKKVV</sequence>
<keyword evidence="2" id="KW-0808">Transferase</keyword>
<evidence type="ECO:0000313" key="2">
    <source>
        <dbReference type="EMBL" id="PWC08289.1"/>
    </source>
</evidence>
<organism evidence="2 3">
    <name type="scientific">Mycetocola zhujimingii</name>
    <dbReference type="NCBI Taxonomy" id="2079792"/>
    <lineage>
        <taxon>Bacteria</taxon>
        <taxon>Bacillati</taxon>
        <taxon>Actinomycetota</taxon>
        <taxon>Actinomycetes</taxon>
        <taxon>Micrococcales</taxon>
        <taxon>Microbacteriaceae</taxon>
        <taxon>Mycetocola</taxon>
    </lineage>
</organism>
<dbReference type="PROSITE" id="PS51186">
    <property type="entry name" value="GNAT"/>
    <property type="match status" value="1"/>
</dbReference>
<dbReference type="InterPro" id="IPR000182">
    <property type="entry name" value="GNAT_dom"/>
</dbReference>
<protein>
    <submittedName>
        <fullName evidence="2">GNAT family N-acetyltransferase</fullName>
    </submittedName>
</protein>
<comment type="caution">
    <text evidence="2">The sequence shown here is derived from an EMBL/GenBank/DDBJ whole genome shotgun (WGS) entry which is preliminary data.</text>
</comment>
<gene>
    <name evidence="2" type="ORF">DF223_02810</name>
</gene>
<keyword evidence="3" id="KW-1185">Reference proteome</keyword>
<dbReference type="RefSeq" id="WP_108962084.1">
    <property type="nucleotide sequence ID" value="NZ_QEFB01000001.1"/>
</dbReference>
<dbReference type="Proteomes" id="UP000244962">
    <property type="component" value="Unassembled WGS sequence"/>
</dbReference>